<evidence type="ECO:0000256" key="8">
    <source>
        <dbReference type="ARBA" id="ARBA00038436"/>
    </source>
</evidence>
<comment type="similarity">
    <text evidence="8">Belongs to the TRAP transporter small permease family.</text>
</comment>
<feature type="transmembrane region" description="Helical" evidence="9">
    <location>
        <begin position="53"/>
        <end position="71"/>
    </location>
</feature>
<dbReference type="GO" id="GO:0005886">
    <property type="term" value="C:plasma membrane"/>
    <property type="evidence" value="ECO:0007669"/>
    <property type="project" value="UniProtKB-SubCell"/>
</dbReference>
<accession>A0A975F057</accession>
<comment type="subcellular location">
    <subcellularLocation>
        <location evidence="1">Cell inner membrane</location>
        <topology evidence="1">Multi-pass membrane protein</topology>
    </subcellularLocation>
</comment>
<evidence type="ECO:0000256" key="2">
    <source>
        <dbReference type="ARBA" id="ARBA00022448"/>
    </source>
</evidence>
<evidence type="ECO:0000256" key="7">
    <source>
        <dbReference type="ARBA" id="ARBA00023136"/>
    </source>
</evidence>
<dbReference type="InterPro" id="IPR007387">
    <property type="entry name" value="TRAP_DctQ"/>
</dbReference>
<feature type="transmembrane region" description="Helical" evidence="9">
    <location>
        <begin position="92"/>
        <end position="113"/>
    </location>
</feature>
<reference evidence="11" key="2">
    <citation type="journal article" date="2021" name="Microbiol. Resour. Announc.">
        <title>Complete Genome Sequences of Three Human Oral Treponema parvum Isolates.</title>
        <authorList>
            <person name="Zeng H."/>
            <person name="Watt R.M."/>
        </authorList>
    </citation>
    <scope>NUCLEOTIDE SEQUENCE</scope>
    <source>
        <strain evidence="11">ATCC 700773</strain>
    </source>
</reference>
<gene>
    <name evidence="11" type="ORF">HRI96_06910</name>
</gene>
<evidence type="ECO:0000259" key="10">
    <source>
        <dbReference type="Pfam" id="PF04290"/>
    </source>
</evidence>
<dbReference type="EMBL" id="CP054257">
    <property type="protein sequence ID" value="QTQ11948.1"/>
    <property type="molecule type" value="Genomic_DNA"/>
</dbReference>
<sequence>MERFITRLSKAYDKLCKAEMVFCCILFFTIVSLVFVSAILRKFNTPVSWTVDISQLCFAWTAFFGADIALRKGSLVGVDIVTMRMTPKIKKICKILTYIFMFFFVIILLRYGFPLAIKNWNRSFQTLSVSYSFVTLSLPCASVFMIMSIIHNLLAVIHSSEEAKEEEKCGCY</sequence>
<protein>
    <submittedName>
        <fullName evidence="11">TRAP transporter small permease</fullName>
    </submittedName>
</protein>
<evidence type="ECO:0000313" key="12">
    <source>
        <dbReference type="Proteomes" id="UP000671995"/>
    </source>
</evidence>
<dbReference type="GO" id="GO:0022857">
    <property type="term" value="F:transmembrane transporter activity"/>
    <property type="evidence" value="ECO:0007669"/>
    <property type="project" value="TreeGrafter"/>
</dbReference>
<dbReference type="Proteomes" id="UP000671995">
    <property type="component" value="Chromosome"/>
</dbReference>
<keyword evidence="4" id="KW-0997">Cell inner membrane</keyword>
<keyword evidence="2" id="KW-0813">Transport</keyword>
<evidence type="ECO:0000256" key="6">
    <source>
        <dbReference type="ARBA" id="ARBA00022989"/>
    </source>
</evidence>
<evidence type="ECO:0000256" key="3">
    <source>
        <dbReference type="ARBA" id="ARBA00022475"/>
    </source>
</evidence>
<proteinExistence type="inferred from homology"/>
<keyword evidence="3" id="KW-1003">Cell membrane</keyword>
<keyword evidence="6 9" id="KW-1133">Transmembrane helix</keyword>
<dbReference type="Pfam" id="PF04290">
    <property type="entry name" value="DctQ"/>
    <property type="match status" value="1"/>
</dbReference>
<evidence type="ECO:0000256" key="1">
    <source>
        <dbReference type="ARBA" id="ARBA00004429"/>
    </source>
</evidence>
<evidence type="ECO:0000313" key="11">
    <source>
        <dbReference type="EMBL" id="QTQ11948.1"/>
    </source>
</evidence>
<keyword evidence="5 9" id="KW-0812">Transmembrane</keyword>
<reference evidence="11" key="1">
    <citation type="submission" date="2020-05" db="EMBL/GenBank/DDBJ databases">
        <authorList>
            <person name="Zeng H."/>
            <person name="Chan Y.K."/>
            <person name="Watt R.M."/>
        </authorList>
    </citation>
    <scope>NUCLEOTIDE SEQUENCE</scope>
    <source>
        <strain evidence="11">ATCC 700773</strain>
    </source>
</reference>
<feature type="domain" description="Tripartite ATP-independent periplasmic transporters DctQ component" evidence="10">
    <location>
        <begin position="30"/>
        <end position="155"/>
    </location>
</feature>
<evidence type="ECO:0000256" key="5">
    <source>
        <dbReference type="ARBA" id="ARBA00022692"/>
    </source>
</evidence>
<dbReference type="AlphaFoldDB" id="A0A975F057"/>
<dbReference type="RefSeq" id="WP_210116662.1">
    <property type="nucleotide sequence ID" value="NZ_CP054257.1"/>
</dbReference>
<organism evidence="11 12">
    <name type="scientific">Treponema parvum</name>
    <dbReference type="NCBI Taxonomy" id="138851"/>
    <lineage>
        <taxon>Bacteria</taxon>
        <taxon>Pseudomonadati</taxon>
        <taxon>Spirochaetota</taxon>
        <taxon>Spirochaetia</taxon>
        <taxon>Spirochaetales</taxon>
        <taxon>Treponemataceae</taxon>
        <taxon>Treponema</taxon>
    </lineage>
</organism>
<name>A0A975F057_9SPIR</name>
<dbReference type="PANTHER" id="PTHR35011:SF2">
    <property type="entry name" value="2,3-DIKETO-L-GULONATE TRAP TRANSPORTER SMALL PERMEASE PROTEIN YIAM"/>
    <property type="match status" value="1"/>
</dbReference>
<dbReference type="InterPro" id="IPR055348">
    <property type="entry name" value="DctQ"/>
</dbReference>
<dbReference type="GO" id="GO:0015740">
    <property type="term" value="P:C4-dicarboxylate transport"/>
    <property type="evidence" value="ECO:0007669"/>
    <property type="project" value="TreeGrafter"/>
</dbReference>
<evidence type="ECO:0000256" key="9">
    <source>
        <dbReference type="SAM" id="Phobius"/>
    </source>
</evidence>
<feature type="transmembrane region" description="Helical" evidence="9">
    <location>
        <begin position="133"/>
        <end position="154"/>
    </location>
</feature>
<evidence type="ECO:0000256" key="4">
    <source>
        <dbReference type="ARBA" id="ARBA00022519"/>
    </source>
</evidence>
<keyword evidence="7 9" id="KW-0472">Membrane</keyword>
<dbReference type="PANTHER" id="PTHR35011">
    <property type="entry name" value="2,3-DIKETO-L-GULONATE TRAP TRANSPORTER SMALL PERMEASE PROTEIN YIAM"/>
    <property type="match status" value="1"/>
</dbReference>
<feature type="transmembrane region" description="Helical" evidence="9">
    <location>
        <begin position="20"/>
        <end position="41"/>
    </location>
</feature>